<comment type="caution">
    <text evidence="13">The sequence shown here is derived from an EMBL/GenBank/DDBJ whole genome shotgun (WGS) entry which is preliminary data.</text>
</comment>
<evidence type="ECO:0000256" key="4">
    <source>
        <dbReference type="ARBA" id="ARBA00022692"/>
    </source>
</evidence>
<dbReference type="Proteomes" id="UP001595904">
    <property type="component" value="Unassembled WGS sequence"/>
</dbReference>
<dbReference type="PANTHER" id="PTHR47234:SF2">
    <property type="entry name" value="TONB-DEPENDENT RECEPTOR"/>
    <property type="match status" value="1"/>
</dbReference>
<keyword evidence="6 8" id="KW-0472">Membrane</keyword>
<dbReference type="SUPFAM" id="SSF56935">
    <property type="entry name" value="Porins"/>
    <property type="match status" value="1"/>
</dbReference>
<accession>A0ABV8T2N6</accession>
<reference evidence="14" key="1">
    <citation type="journal article" date="2019" name="Int. J. Syst. Evol. Microbiol.">
        <title>The Global Catalogue of Microorganisms (GCM) 10K type strain sequencing project: providing services to taxonomists for standard genome sequencing and annotation.</title>
        <authorList>
            <consortium name="The Broad Institute Genomics Platform"/>
            <consortium name="The Broad Institute Genome Sequencing Center for Infectious Disease"/>
            <person name="Wu L."/>
            <person name="Ma J."/>
        </authorList>
    </citation>
    <scope>NUCLEOTIDE SEQUENCE [LARGE SCALE GENOMIC DNA]</scope>
    <source>
        <strain evidence="14">CGMCC 1.10759</strain>
    </source>
</reference>
<gene>
    <name evidence="13" type="ORF">ACFPN2_34415</name>
</gene>
<keyword evidence="2 8" id="KW-0813">Transport</keyword>
<keyword evidence="4 8" id="KW-0812">Transmembrane</keyword>
<keyword evidence="13" id="KW-0675">Receptor</keyword>
<comment type="similarity">
    <text evidence="8 9">Belongs to the TonB-dependent receptor family.</text>
</comment>
<evidence type="ECO:0000256" key="10">
    <source>
        <dbReference type="SAM" id="SignalP"/>
    </source>
</evidence>
<evidence type="ECO:0000256" key="6">
    <source>
        <dbReference type="ARBA" id="ARBA00023136"/>
    </source>
</evidence>
<dbReference type="InterPro" id="IPR012910">
    <property type="entry name" value="Plug_dom"/>
</dbReference>
<dbReference type="Pfam" id="PF00593">
    <property type="entry name" value="TonB_dep_Rec_b-barrel"/>
    <property type="match status" value="1"/>
</dbReference>
<keyword evidence="10" id="KW-0732">Signal</keyword>
<keyword evidence="5 9" id="KW-0798">TonB box</keyword>
<keyword evidence="3 8" id="KW-1134">Transmembrane beta strand</keyword>
<evidence type="ECO:0000313" key="13">
    <source>
        <dbReference type="EMBL" id="MFC4314211.1"/>
    </source>
</evidence>
<evidence type="ECO:0000259" key="12">
    <source>
        <dbReference type="Pfam" id="PF07715"/>
    </source>
</evidence>
<evidence type="ECO:0000256" key="7">
    <source>
        <dbReference type="ARBA" id="ARBA00023237"/>
    </source>
</evidence>
<dbReference type="InterPro" id="IPR036942">
    <property type="entry name" value="Beta-barrel_TonB_sf"/>
</dbReference>
<proteinExistence type="inferred from homology"/>
<protein>
    <submittedName>
        <fullName evidence="13">TonB-dependent receptor domain-containing protein</fullName>
    </submittedName>
</protein>
<evidence type="ECO:0000256" key="3">
    <source>
        <dbReference type="ARBA" id="ARBA00022452"/>
    </source>
</evidence>
<dbReference type="InterPro" id="IPR037066">
    <property type="entry name" value="Plug_dom_sf"/>
</dbReference>
<evidence type="ECO:0000256" key="8">
    <source>
        <dbReference type="PROSITE-ProRule" id="PRU01360"/>
    </source>
</evidence>
<evidence type="ECO:0000256" key="5">
    <source>
        <dbReference type="ARBA" id="ARBA00023077"/>
    </source>
</evidence>
<feature type="chain" id="PRO_5047539405" evidence="10">
    <location>
        <begin position="20"/>
        <end position="929"/>
    </location>
</feature>
<dbReference type="PROSITE" id="PS52016">
    <property type="entry name" value="TONB_DEPENDENT_REC_3"/>
    <property type="match status" value="1"/>
</dbReference>
<dbReference type="Pfam" id="PF07715">
    <property type="entry name" value="Plug"/>
    <property type="match status" value="1"/>
</dbReference>
<feature type="domain" description="TonB-dependent receptor-like beta-barrel" evidence="11">
    <location>
        <begin position="390"/>
        <end position="890"/>
    </location>
</feature>
<dbReference type="EMBL" id="JBHSDU010000015">
    <property type="protein sequence ID" value="MFC4314211.1"/>
    <property type="molecule type" value="Genomic_DNA"/>
</dbReference>
<dbReference type="Gene3D" id="2.170.130.10">
    <property type="entry name" value="TonB-dependent receptor, plug domain"/>
    <property type="match status" value="1"/>
</dbReference>
<evidence type="ECO:0000313" key="14">
    <source>
        <dbReference type="Proteomes" id="UP001595904"/>
    </source>
</evidence>
<dbReference type="InterPro" id="IPR000531">
    <property type="entry name" value="Beta-barrel_TonB"/>
</dbReference>
<evidence type="ECO:0000256" key="1">
    <source>
        <dbReference type="ARBA" id="ARBA00004571"/>
    </source>
</evidence>
<dbReference type="Gene3D" id="2.40.170.20">
    <property type="entry name" value="TonB-dependent receptor, beta-barrel domain"/>
    <property type="match status" value="1"/>
</dbReference>
<keyword evidence="7 8" id="KW-0998">Cell outer membrane</keyword>
<evidence type="ECO:0000256" key="2">
    <source>
        <dbReference type="ARBA" id="ARBA00022448"/>
    </source>
</evidence>
<feature type="signal peptide" evidence="10">
    <location>
        <begin position="1"/>
        <end position="19"/>
    </location>
</feature>
<keyword evidence="14" id="KW-1185">Reference proteome</keyword>
<name>A0ABV8T2N6_9GAMM</name>
<evidence type="ECO:0000256" key="9">
    <source>
        <dbReference type="RuleBase" id="RU003357"/>
    </source>
</evidence>
<dbReference type="PANTHER" id="PTHR47234">
    <property type="match status" value="1"/>
</dbReference>
<evidence type="ECO:0000259" key="11">
    <source>
        <dbReference type="Pfam" id="PF00593"/>
    </source>
</evidence>
<comment type="subcellular location">
    <subcellularLocation>
        <location evidence="1 8">Cell outer membrane</location>
        <topology evidence="1 8">Multi-pass membrane protein</topology>
    </subcellularLocation>
</comment>
<organism evidence="13 14">
    <name type="scientific">Steroidobacter flavus</name>
    <dbReference type="NCBI Taxonomy" id="1842136"/>
    <lineage>
        <taxon>Bacteria</taxon>
        <taxon>Pseudomonadati</taxon>
        <taxon>Pseudomonadota</taxon>
        <taxon>Gammaproteobacteria</taxon>
        <taxon>Steroidobacterales</taxon>
        <taxon>Steroidobacteraceae</taxon>
        <taxon>Steroidobacter</taxon>
    </lineage>
</organism>
<sequence>MKKLVLSTAVSAVTLIAHAAVAQEGGLEEVVVTGSRVVVDGSQAPTPVTVVSSEQLQLASPGIVGEALNQLPVFRGSTRPSTGSVSATGPNSGSFLNLRSLGAQRTLVLLDGRRPTPSALSGAVDTNLLPQELISRVDVVTGGASAAYGSDAISGVVNFVLDTRFEGVKGLIQSGTSTHGDDDSVKASLTAGTSFAEGRGHVVASASYYKTDGLQDLNDRSWGAAGWGTLPDPTNPARLLILPNLNSALTSGGGVIVASFDPANRLRGIQFGPGGTPMPFNPGTTRGVLNQVGGDGARPRTNITAGVTTASAFTHVEYALTSSFKVFAEGAYATADNEYNQVQQFMIPGLNGLTIFSGNAYLPAAIQSVMTADGIPAFSMGRISFDFGGPAHADAANETVNLVTGFDWDIGNGWSLQGYYEHGENRQRIETRRNVIHERLYAAADAVVDPSNNSIVCRVTLTNPGLYPGCVPINLFGEGSPSQEALDYVLGTARYQTKLKQDVASVSMRGEPFETWAGPVGVAFGLEYRKEQADQTSDPLSQQFNAAVGIRGFPSVLRTAPGGYSLTNAQPVGGSYDINEGFIELLAPLARDLPGAQSLDLNAAVRYTDYSTSGGVTTWKIGTTYQPVEDLRLRATRSRDIRAPNVAELFSGSVQGQGSVIDPQRGNAQTPVIVGSVGNPLLDPEEADTFTAGIVYQPAALPGLSISVDYYDIDLDAVIGSLNAQLTVDECFAGSALACANVTRDSGGVITRIVTPQLNLSSLKTSGVDFEVGLPLQVAGGQLGLRLIASYLDKYESEVPGAPVIDRSGEVGLSANPRWSGSLSATYQSERWLLFVQERFIGSGTYDAARIDGVTIDDNDVAAVFYTDATVGYRLGEDRSMQLYLTVNNVLDKDPPIVPTGTLGTFYPTNPTLYDVIGRYFTAGVKFNF</sequence>
<feature type="domain" description="TonB-dependent receptor plug" evidence="12">
    <location>
        <begin position="43"/>
        <end position="156"/>
    </location>
</feature>
<dbReference type="RefSeq" id="WP_380605207.1">
    <property type="nucleotide sequence ID" value="NZ_JBHSDU010000015.1"/>
</dbReference>
<dbReference type="InterPro" id="IPR039426">
    <property type="entry name" value="TonB-dep_rcpt-like"/>
</dbReference>